<reference evidence="2" key="1">
    <citation type="submission" date="2015-06" db="EMBL/GenBank/DDBJ databases">
        <authorList>
            <person name="Joergensen T."/>
        </authorList>
    </citation>
    <scope>NUCLEOTIDE SEQUENCE</scope>
    <source>
        <strain evidence="2">RGRH0052</strain>
    </source>
</reference>
<accession>A0A0H5QC39</accession>
<protein>
    <submittedName>
        <fullName evidence="2">Uncharacterized protein</fullName>
    </submittedName>
</protein>
<proteinExistence type="predicted"/>
<dbReference type="AlphaFoldDB" id="A0A0H5QC39"/>
<feature type="compositionally biased region" description="Basic and acidic residues" evidence="1">
    <location>
        <begin position="1"/>
        <end position="13"/>
    </location>
</feature>
<name>A0A0H5QC39_9ZZZZ</name>
<feature type="region of interest" description="Disordered" evidence="1">
    <location>
        <begin position="1"/>
        <end position="21"/>
    </location>
</feature>
<reference evidence="2" key="2">
    <citation type="submission" date="2015-07" db="EMBL/GenBank/DDBJ databases">
        <title>Plasmids, circular viruses and viroids from rat gut.</title>
        <authorList>
            <person name="Jorgensen T.J."/>
            <person name="Hansen M.A."/>
            <person name="Xu Z."/>
            <person name="Tabak M.A."/>
            <person name="Sorensen S.J."/>
            <person name="Hansen L.H."/>
        </authorList>
    </citation>
    <scope>NUCLEOTIDE SEQUENCE</scope>
    <source>
        <strain evidence="2">RGRH0052</strain>
    </source>
</reference>
<evidence type="ECO:0000313" key="2">
    <source>
        <dbReference type="EMBL" id="CRY93712.1"/>
    </source>
</evidence>
<evidence type="ECO:0000256" key="1">
    <source>
        <dbReference type="SAM" id="MobiDB-lite"/>
    </source>
</evidence>
<organism evidence="2">
    <name type="scientific">uncultured prokaryote</name>
    <dbReference type="NCBI Taxonomy" id="198431"/>
    <lineage>
        <taxon>unclassified sequences</taxon>
        <taxon>environmental samples</taxon>
    </lineage>
</organism>
<sequence length="42" mass="4405">MPKTTDEGKERVDGQASPSTLNQVWSSVSTVASIPLSVNESA</sequence>
<dbReference type="EMBL" id="LN852743">
    <property type="protein sequence ID" value="CRY93712.1"/>
    <property type="molecule type" value="Genomic_DNA"/>
</dbReference>